<dbReference type="RefSeq" id="WP_112714728.1">
    <property type="nucleotide sequence ID" value="NZ_LS483250.1"/>
</dbReference>
<keyword evidence="3" id="KW-1185">Reference proteome</keyword>
<dbReference type="KEGG" id="mya:MORIYA_2079"/>
<dbReference type="GO" id="GO:0005829">
    <property type="term" value="C:cytosol"/>
    <property type="evidence" value="ECO:0007669"/>
    <property type="project" value="TreeGrafter"/>
</dbReference>
<name>A0A330LNH7_9GAMM</name>
<evidence type="ECO:0000313" key="2">
    <source>
        <dbReference type="EMBL" id="SQD78557.1"/>
    </source>
</evidence>
<accession>A0A330LNH7</accession>
<comment type="similarity">
    <text evidence="1">Belongs to the UPF0149 family.</text>
</comment>
<dbReference type="AlphaFoldDB" id="A0A330LNH7"/>
<dbReference type="InterPro" id="IPR036255">
    <property type="entry name" value="YgfB-like_sf"/>
</dbReference>
<sequence>MDKVKLPLFADVNTQLQHSDLLVHPADVHGVICGLLCGGVKLDNKAWLEPFDQLMNEGLGIPDSLEAVFADIYNASEAALEDMTLGFELLIPDMDQSLESRMEALTEWLQGFLGGFGMVHSTSTNASDEVKELIADFASIAQLDLDTEDDSNEAEEAFYELVEYVRMGATYCFNELSDCGDIKKIPVLH</sequence>
<organism evidence="2 3">
    <name type="scientific">Moritella yayanosii</name>
    <dbReference type="NCBI Taxonomy" id="69539"/>
    <lineage>
        <taxon>Bacteria</taxon>
        <taxon>Pseudomonadati</taxon>
        <taxon>Pseudomonadota</taxon>
        <taxon>Gammaproteobacteria</taxon>
        <taxon>Alteromonadales</taxon>
        <taxon>Moritellaceae</taxon>
        <taxon>Moritella</taxon>
    </lineage>
</organism>
<dbReference type="Gene3D" id="1.20.120.740">
    <property type="entry name" value="YgfB uncharacterised protein family UPF0149, PF03695"/>
    <property type="match status" value="1"/>
</dbReference>
<dbReference type="SUPFAM" id="SSF101327">
    <property type="entry name" value="YgfB-like"/>
    <property type="match status" value="1"/>
</dbReference>
<evidence type="ECO:0008006" key="4">
    <source>
        <dbReference type="Google" id="ProtNLM"/>
    </source>
</evidence>
<gene>
    <name evidence="2" type="ORF">MORIYA_2079</name>
</gene>
<dbReference type="PANTHER" id="PTHR37528">
    <property type="entry name" value="UPF0149 PROTEIN YGFB"/>
    <property type="match status" value="1"/>
</dbReference>
<dbReference type="Pfam" id="PF03695">
    <property type="entry name" value="UPF0149"/>
    <property type="match status" value="1"/>
</dbReference>
<dbReference type="EMBL" id="LS483250">
    <property type="protein sequence ID" value="SQD78557.1"/>
    <property type="molecule type" value="Genomic_DNA"/>
</dbReference>
<dbReference type="PANTHER" id="PTHR37528:SF1">
    <property type="entry name" value="UPF0149 PROTEIN YGFB"/>
    <property type="match status" value="1"/>
</dbReference>
<dbReference type="OrthoDB" id="9783391at2"/>
<reference evidence="3" key="1">
    <citation type="submission" date="2018-05" db="EMBL/GenBank/DDBJ databases">
        <authorList>
            <person name="Cea G.-C."/>
            <person name="William W."/>
        </authorList>
    </citation>
    <scope>NUCLEOTIDE SEQUENCE [LARGE SCALE GENOMIC DNA]</scope>
    <source>
        <strain evidence="3">DB21MT 5</strain>
    </source>
</reference>
<dbReference type="Proteomes" id="UP000250163">
    <property type="component" value="Chromosome MORIYA"/>
</dbReference>
<proteinExistence type="inferred from homology"/>
<evidence type="ECO:0000256" key="1">
    <source>
        <dbReference type="ARBA" id="ARBA00038308"/>
    </source>
</evidence>
<dbReference type="InterPro" id="IPR011978">
    <property type="entry name" value="YgfB-like"/>
</dbReference>
<evidence type="ECO:0000313" key="3">
    <source>
        <dbReference type="Proteomes" id="UP000250163"/>
    </source>
</evidence>
<protein>
    <recommendedName>
        <fullName evidence="4">YecA family protein</fullName>
    </recommendedName>
</protein>